<feature type="transmembrane region" description="Helical" evidence="9">
    <location>
        <begin position="92"/>
        <end position="116"/>
    </location>
</feature>
<keyword evidence="6 9" id="KW-0812">Transmembrane</keyword>
<evidence type="ECO:0000256" key="4">
    <source>
        <dbReference type="ARBA" id="ARBA00022475"/>
    </source>
</evidence>
<comment type="subcellular location">
    <subcellularLocation>
        <location evidence="1 9">Cell membrane</location>
        <topology evidence="1 9">Multi-pass membrane protein</topology>
    </subcellularLocation>
</comment>
<reference evidence="11" key="1">
    <citation type="submission" date="2022-11" db="EMBL/GenBank/DDBJ databases">
        <title>Robbsia betulipollinis sp. nov., isolated from pollen of birch (Betula pendula).</title>
        <authorList>
            <person name="Shi H."/>
            <person name="Ambika Manirajan B."/>
            <person name="Ratering S."/>
            <person name="Geissler-Plaum R."/>
            <person name="Schnell S."/>
        </authorList>
    </citation>
    <scope>NUCLEOTIDE SEQUENCE</scope>
    <source>
        <strain evidence="11">Bb-Pol-6</strain>
    </source>
</reference>
<evidence type="ECO:0000256" key="7">
    <source>
        <dbReference type="ARBA" id="ARBA00022989"/>
    </source>
</evidence>
<feature type="transmembrane region" description="Helical" evidence="9">
    <location>
        <begin position="6"/>
        <end position="34"/>
    </location>
</feature>
<protein>
    <recommendedName>
        <fullName evidence="9">Cobalamin biosynthesis protein CobD</fullName>
    </recommendedName>
</protein>
<evidence type="ECO:0000256" key="1">
    <source>
        <dbReference type="ARBA" id="ARBA00004651"/>
    </source>
</evidence>
<accession>A0ABT3ZHC0</accession>
<keyword evidence="4 9" id="KW-1003">Cell membrane</keyword>
<evidence type="ECO:0000256" key="3">
    <source>
        <dbReference type="ARBA" id="ARBA00006263"/>
    </source>
</evidence>
<dbReference type="HAMAP" id="MF_00024">
    <property type="entry name" value="CobD_CbiB"/>
    <property type="match status" value="1"/>
</dbReference>
<feature type="region of interest" description="Disordered" evidence="10">
    <location>
        <begin position="62"/>
        <end position="81"/>
    </location>
</feature>
<evidence type="ECO:0000256" key="2">
    <source>
        <dbReference type="ARBA" id="ARBA00004953"/>
    </source>
</evidence>
<dbReference type="RefSeq" id="WP_267844987.1">
    <property type="nucleotide sequence ID" value="NZ_JAPMXC010000001.1"/>
</dbReference>
<keyword evidence="8 9" id="KW-0472">Membrane</keyword>
<evidence type="ECO:0000256" key="9">
    <source>
        <dbReference type="HAMAP-Rule" id="MF_00024"/>
    </source>
</evidence>
<proteinExistence type="inferred from homology"/>
<comment type="caution">
    <text evidence="9">Lacks conserved residue(s) required for the propagation of feature annotation.</text>
</comment>
<evidence type="ECO:0000256" key="8">
    <source>
        <dbReference type="ARBA" id="ARBA00023136"/>
    </source>
</evidence>
<name>A0ABT3ZHC0_9BURK</name>
<sequence>MSVGLPFGIGIGIGIGIGAGIAATAAALLAGVLVDRWLGEPKRAHPLVGFGRMANALERRLNPRAPTRGPSAPGETPARPASARAARRLGGLAWTLAVLPPVALAWALLACLPGWAQWLAQVAMLWFALGGKSLELHIAPVGQALARGDLPGARDLAARVVSRDLSDADAGAVARAAVESALENGSDAVFAALFWFALGGGPGALAFRLVNTLDAMWGYRSERFLHFGWAAAKIDDLANWAPARLTAASYALLGHRADAWHCWRTQARNWDSPNAGPVMAAGAGSLRVRLGGAARYHGVIEERPVLGCGAAPAAGDVARALRLVRATTWSWLTISTIAGVLALCIAH</sequence>
<comment type="function">
    <text evidence="9">Converts cobyric acid to cobinamide by the addition of aminopropanol on the F carboxylic group.</text>
</comment>
<evidence type="ECO:0000313" key="12">
    <source>
        <dbReference type="Proteomes" id="UP001082899"/>
    </source>
</evidence>
<comment type="caution">
    <text evidence="11">The sequence shown here is derived from an EMBL/GenBank/DDBJ whole genome shotgun (WGS) entry which is preliminary data.</text>
</comment>
<keyword evidence="7 9" id="KW-1133">Transmembrane helix</keyword>
<keyword evidence="5 9" id="KW-0169">Cobalamin biosynthesis</keyword>
<gene>
    <name evidence="9" type="primary">cobD</name>
    <name evidence="11" type="ORF">OVY01_01095</name>
</gene>
<evidence type="ECO:0000256" key="6">
    <source>
        <dbReference type="ARBA" id="ARBA00022692"/>
    </source>
</evidence>
<evidence type="ECO:0000256" key="5">
    <source>
        <dbReference type="ARBA" id="ARBA00022573"/>
    </source>
</evidence>
<comment type="similarity">
    <text evidence="3 9">Belongs to the CobD/CbiB family.</text>
</comment>
<dbReference type="PANTHER" id="PTHR34308">
    <property type="entry name" value="COBALAMIN BIOSYNTHESIS PROTEIN CBIB"/>
    <property type="match status" value="1"/>
</dbReference>
<dbReference type="EMBL" id="JAPMXC010000001">
    <property type="protein sequence ID" value="MCY0385857.1"/>
    <property type="molecule type" value="Genomic_DNA"/>
</dbReference>
<dbReference type="Proteomes" id="UP001082899">
    <property type="component" value="Unassembled WGS sequence"/>
</dbReference>
<keyword evidence="12" id="KW-1185">Reference proteome</keyword>
<evidence type="ECO:0000313" key="11">
    <source>
        <dbReference type="EMBL" id="MCY0385857.1"/>
    </source>
</evidence>
<feature type="transmembrane region" description="Helical" evidence="9">
    <location>
        <begin position="188"/>
        <end position="210"/>
    </location>
</feature>
<organism evidence="11 12">
    <name type="scientific">Robbsia betulipollinis</name>
    <dbReference type="NCBI Taxonomy" id="2981849"/>
    <lineage>
        <taxon>Bacteria</taxon>
        <taxon>Pseudomonadati</taxon>
        <taxon>Pseudomonadota</taxon>
        <taxon>Betaproteobacteria</taxon>
        <taxon>Burkholderiales</taxon>
        <taxon>Burkholderiaceae</taxon>
        <taxon>Robbsia</taxon>
    </lineage>
</organism>
<dbReference type="PANTHER" id="PTHR34308:SF1">
    <property type="entry name" value="COBALAMIN BIOSYNTHESIS PROTEIN CBIB"/>
    <property type="match status" value="1"/>
</dbReference>
<dbReference type="Pfam" id="PF03186">
    <property type="entry name" value="CobD_Cbib"/>
    <property type="match status" value="1"/>
</dbReference>
<evidence type="ECO:0000256" key="10">
    <source>
        <dbReference type="SAM" id="MobiDB-lite"/>
    </source>
</evidence>
<dbReference type="InterPro" id="IPR004485">
    <property type="entry name" value="Cobalamin_biosynth_CobD/CbiB"/>
</dbReference>
<comment type="pathway">
    <text evidence="2 9">Cofactor biosynthesis; adenosylcobalamin biosynthesis.</text>
</comment>